<dbReference type="Proteomes" id="UP000821837">
    <property type="component" value="Chromosome 1"/>
</dbReference>
<comment type="caution">
    <text evidence="1">The sequence shown here is derived from an EMBL/GenBank/DDBJ whole genome shotgun (WGS) entry which is preliminary data.</text>
</comment>
<protein>
    <submittedName>
        <fullName evidence="1">Uncharacterized protein</fullName>
    </submittedName>
</protein>
<reference evidence="1" key="1">
    <citation type="journal article" date="2020" name="Cell">
        <title>Large-Scale Comparative Analyses of Tick Genomes Elucidate Their Genetic Diversity and Vector Capacities.</title>
        <authorList>
            <consortium name="Tick Genome and Microbiome Consortium (TIGMIC)"/>
            <person name="Jia N."/>
            <person name="Wang J."/>
            <person name="Shi W."/>
            <person name="Du L."/>
            <person name="Sun Y."/>
            <person name="Zhan W."/>
            <person name="Jiang J.F."/>
            <person name="Wang Q."/>
            <person name="Zhang B."/>
            <person name="Ji P."/>
            <person name="Bell-Sakyi L."/>
            <person name="Cui X.M."/>
            <person name="Yuan T.T."/>
            <person name="Jiang B.G."/>
            <person name="Yang W.F."/>
            <person name="Lam T.T."/>
            <person name="Chang Q.C."/>
            <person name="Ding S.J."/>
            <person name="Wang X.J."/>
            <person name="Zhu J.G."/>
            <person name="Ruan X.D."/>
            <person name="Zhao L."/>
            <person name="Wei J.T."/>
            <person name="Ye R.Z."/>
            <person name="Que T.C."/>
            <person name="Du C.H."/>
            <person name="Zhou Y.H."/>
            <person name="Cheng J.X."/>
            <person name="Dai P.F."/>
            <person name="Guo W.B."/>
            <person name="Han X.H."/>
            <person name="Huang E.J."/>
            <person name="Li L.F."/>
            <person name="Wei W."/>
            <person name="Gao Y.C."/>
            <person name="Liu J.Z."/>
            <person name="Shao H.Z."/>
            <person name="Wang X."/>
            <person name="Wang C.C."/>
            <person name="Yang T.C."/>
            <person name="Huo Q.B."/>
            <person name="Li W."/>
            <person name="Chen H.Y."/>
            <person name="Chen S.E."/>
            <person name="Zhou L.G."/>
            <person name="Ni X.B."/>
            <person name="Tian J.H."/>
            <person name="Sheng Y."/>
            <person name="Liu T."/>
            <person name="Pan Y.S."/>
            <person name="Xia L.Y."/>
            <person name="Li J."/>
            <person name="Zhao F."/>
            <person name="Cao W.C."/>
        </authorList>
    </citation>
    <scope>NUCLEOTIDE SEQUENCE</scope>
    <source>
        <strain evidence="1">Rsan-2018</strain>
    </source>
</reference>
<dbReference type="EMBL" id="JABSTV010001245">
    <property type="protein sequence ID" value="KAH7984611.1"/>
    <property type="molecule type" value="Genomic_DNA"/>
</dbReference>
<accession>A0A9D4YQU4</accession>
<name>A0A9D4YQU4_RHISA</name>
<evidence type="ECO:0000313" key="2">
    <source>
        <dbReference type="Proteomes" id="UP000821837"/>
    </source>
</evidence>
<keyword evidence="2" id="KW-1185">Reference proteome</keyword>
<sequence>MFFRAFMRISATCPGATSSKYSDRLCLFSEFKMSVVDVGTYEIVYDRTLLACFGACRPVGDVLLIFLFRRRLDTTVKSLSEVISSVEEPSEVSMWTTLGPKLSLASEAQ</sequence>
<organism evidence="1 2">
    <name type="scientific">Rhipicephalus sanguineus</name>
    <name type="common">Brown dog tick</name>
    <name type="synonym">Ixodes sanguineus</name>
    <dbReference type="NCBI Taxonomy" id="34632"/>
    <lineage>
        <taxon>Eukaryota</taxon>
        <taxon>Metazoa</taxon>
        <taxon>Ecdysozoa</taxon>
        <taxon>Arthropoda</taxon>
        <taxon>Chelicerata</taxon>
        <taxon>Arachnida</taxon>
        <taxon>Acari</taxon>
        <taxon>Parasitiformes</taxon>
        <taxon>Ixodida</taxon>
        <taxon>Ixodoidea</taxon>
        <taxon>Ixodidae</taxon>
        <taxon>Rhipicephalinae</taxon>
        <taxon>Rhipicephalus</taxon>
        <taxon>Rhipicephalus</taxon>
    </lineage>
</organism>
<reference evidence="1" key="2">
    <citation type="submission" date="2021-09" db="EMBL/GenBank/DDBJ databases">
        <authorList>
            <person name="Jia N."/>
            <person name="Wang J."/>
            <person name="Shi W."/>
            <person name="Du L."/>
            <person name="Sun Y."/>
            <person name="Zhan W."/>
            <person name="Jiang J."/>
            <person name="Wang Q."/>
            <person name="Zhang B."/>
            <person name="Ji P."/>
            <person name="Sakyi L.B."/>
            <person name="Cui X."/>
            <person name="Yuan T."/>
            <person name="Jiang B."/>
            <person name="Yang W."/>
            <person name="Lam T.T.-Y."/>
            <person name="Chang Q."/>
            <person name="Ding S."/>
            <person name="Wang X."/>
            <person name="Zhu J."/>
            <person name="Ruan X."/>
            <person name="Zhao L."/>
            <person name="Wei J."/>
            <person name="Que T."/>
            <person name="Du C."/>
            <person name="Cheng J."/>
            <person name="Dai P."/>
            <person name="Han X."/>
            <person name="Huang E."/>
            <person name="Gao Y."/>
            <person name="Liu J."/>
            <person name="Shao H."/>
            <person name="Ye R."/>
            <person name="Li L."/>
            <person name="Wei W."/>
            <person name="Wang X."/>
            <person name="Wang C."/>
            <person name="Huo Q."/>
            <person name="Li W."/>
            <person name="Guo W."/>
            <person name="Chen H."/>
            <person name="Chen S."/>
            <person name="Zhou L."/>
            <person name="Zhou L."/>
            <person name="Ni X."/>
            <person name="Tian J."/>
            <person name="Zhou Y."/>
            <person name="Sheng Y."/>
            <person name="Liu T."/>
            <person name="Pan Y."/>
            <person name="Xia L."/>
            <person name="Li J."/>
            <person name="Zhao F."/>
            <person name="Cao W."/>
        </authorList>
    </citation>
    <scope>NUCLEOTIDE SEQUENCE</scope>
    <source>
        <strain evidence="1">Rsan-2018</strain>
        <tissue evidence="1">Larvae</tissue>
    </source>
</reference>
<proteinExistence type="predicted"/>
<evidence type="ECO:0000313" key="1">
    <source>
        <dbReference type="EMBL" id="KAH7984611.1"/>
    </source>
</evidence>
<dbReference type="AlphaFoldDB" id="A0A9D4YQU4"/>
<gene>
    <name evidence="1" type="ORF">HPB52_023281</name>
</gene>